<reference evidence="1 2" key="1">
    <citation type="submission" date="2024-07" db="EMBL/GenBank/DDBJ databases">
        <title>Section-level genome sequencing and comparative genomics of Aspergillus sections Usti and Cavernicolus.</title>
        <authorList>
            <consortium name="Lawrence Berkeley National Laboratory"/>
            <person name="Nybo J.L."/>
            <person name="Vesth T.C."/>
            <person name="Theobald S."/>
            <person name="Frisvad J.C."/>
            <person name="Larsen T.O."/>
            <person name="Kjaerboelling I."/>
            <person name="Rothschild-Mancinelli K."/>
            <person name="Lyhne E.K."/>
            <person name="Kogle M.E."/>
            <person name="Barry K."/>
            <person name="Clum A."/>
            <person name="Na H."/>
            <person name="Ledsgaard L."/>
            <person name="Lin J."/>
            <person name="Lipzen A."/>
            <person name="Kuo A."/>
            <person name="Riley R."/>
            <person name="Mondo S."/>
            <person name="Labutti K."/>
            <person name="Haridas S."/>
            <person name="Pangalinan J."/>
            <person name="Salamov A.A."/>
            <person name="Simmons B.A."/>
            <person name="Magnuson J.K."/>
            <person name="Chen J."/>
            <person name="Drula E."/>
            <person name="Henrissat B."/>
            <person name="Wiebenga A."/>
            <person name="Lubbers R.J."/>
            <person name="Gomes A.C."/>
            <person name="Makela M.R."/>
            <person name="Stajich J."/>
            <person name="Grigoriev I.V."/>
            <person name="Mortensen U.H."/>
            <person name="De Vries R.P."/>
            <person name="Baker S.E."/>
            <person name="Andersen M.R."/>
        </authorList>
    </citation>
    <scope>NUCLEOTIDE SEQUENCE [LARGE SCALE GENOMIC DNA]</scope>
    <source>
        <strain evidence="1 2">CBS 588.65</strain>
    </source>
</reference>
<dbReference type="PANTHER" id="PTHR47784">
    <property type="entry name" value="STEROL UPTAKE CONTROL PROTEIN 2"/>
    <property type="match status" value="1"/>
</dbReference>
<gene>
    <name evidence="1" type="ORF">BJX63DRAFT_389530</name>
</gene>
<evidence type="ECO:0000313" key="1">
    <source>
        <dbReference type="EMBL" id="KAL2815753.1"/>
    </source>
</evidence>
<dbReference type="EMBL" id="JBFXLT010000026">
    <property type="protein sequence ID" value="KAL2815753.1"/>
    <property type="molecule type" value="Genomic_DNA"/>
</dbReference>
<dbReference type="InterPro" id="IPR021858">
    <property type="entry name" value="Fun_TF"/>
</dbReference>
<keyword evidence="2" id="KW-1185">Reference proteome</keyword>
<evidence type="ECO:0000313" key="2">
    <source>
        <dbReference type="Proteomes" id="UP001610334"/>
    </source>
</evidence>
<feature type="non-terminal residue" evidence="1">
    <location>
        <position position="317"/>
    </location>
</feature>
<name>A0ABR4HJT9_9EURO</name>
<accession>A0ABR4HJT9</accession>
<comment type="caution">
    <text evidence="1">The sequence shown here is derived from an EMBL/GenBank/DDBJ whole genome shotgun (WGS) entry which is preliminary data.</text>
</comment>
<dbReference type="PANTHER" id="PTHR47784:SF5">
    <property type="entry name" value="STEROL UPTAKE CONTROL PROTEIN 2"/>
    <property type="match status" value="1"/>
</dbReference>
<organism evidence="1 2">
    <name type="scientific">Aspergillus granulosus</name>
    <dbReference type="NCBI Taxonomy" id="176169"/>
    <lineage>
        <taxon>Eukaryota</taxon>
        <taxon>Fungi</taxon>
        <taxon>Dikarya</taxon>
        <taxon>Ascomycota</taxon>
        <taxon>Pezizomycotina</taxon>
        <taxon>Eurotiomycetes</taxon>
        <taxon>Eurotiomycetidae</taxon>
        <taxon>Eurotiales</taxon>
        <taxon>Aspergillaceae</taxon>
        <taxon>Aspergillus</taxon>
        <taxon>Aspergillus subgen. Nidulantes</taxon>
    </lineage>
</organism>
<dbReference type="Proteomes" id="UP001610334">
    <property type="component" value="Unassembled WGS sequence"/>
</dbReference>
<dbReference type="Pfam" id="PF11951">
    <property type="entry name" value="Fungal_trans_2"/>
    <property type="match status" value="1"/>
</dbReference>
<sequence>MHHFIEVTSLTIRAVPQQWQLHWRNALCSVVQSSTFLLHGVVALGALHLASMSPAQENRYLQTAAIHHFKAIDMFRCQVSSLHGRNEGVALWFSILSTINELGFISNPNCLLGSQEDAIDRLLLVFSLIRKHNRLVQSTSKPWTSSFNRLMQDLLHLSHEHMVLSDVSAVLRSLEDLNHHTTADPAEESVYSHAIYVLGANYYLASVNPNEWAVPILWANAVSQQYLELLQVKKPMALLILALYCLLVLRNCPARWWMQWWEHILEAVQQLLGGLWRDFLSCALRFIQTNGDTKGNFLQQASETSFSLHIADIMSWL</sequence>
<dbReference type="InterPro" id="IPR053157">
    <property type="entry name" value="Sterol_Uptake_Regulator"/>
</dbReference>
<protein>
    <submittedName>
        <fullName evidence="1">Uncharacterized protein</fullName>
    </submittedName>
</protein>
<proteinExistence type="predicted"/>